<name>A0A117M4L9_9FIRM</name>
<dbReference type="InterPro" id="IPR001310">
    <property type="entry name" value="Histidine_triad_HIT"/>
</dbReference>
<dbReference type="AlphaFoldDB" id="A0A117M4L9"/>
<protein>
    <submittedName>
        <fullName evidence="5">Diadenosine tetraphosphate (Ap4A) hydrolase and other HIT family hydrolase</fullName>
    </submittedName>
</protein>
<accession>A0A117M4L9</accession>
<dbReference type="Gene3D" id="3.30.428.10">
    <property type="entry name" value="HIT-like"/>
    <property type="match status" value="1"/>
</dbReference>
<feature type="domain" description="HIT" evidence="4">
    <location>
        <begin position="5"/>
        <end position="114"/>
    </location>
</feature>
<dbReference type="SUPFAM" id="SSF54197">
    <property type="entry name" value="HIT-like"/>
    <property type="match status" value="1"/>
</dbReference>
<reference evidence="6" key="1">
    <citation type="journal article" date="2015" name="MBio">
        <title>Genome-Resolved Metagenomic Analysis Reveals Roles for Candidate Phyla and Other Microbial Community Members in Biogeochemical Transformations in Oil Reservoirs.</title>
        <authorList>
            <person name="Hu P."/>
            <person name="Tom L."/>
            <person name="Singh A."/>
            <person name="Thomas B.C."/>
            <person name="Baker B.J."/>
            <person name="Piceno Y.M."/>
            <person name="Andersen G.L."/>
            <person name="Banfield J.F."/>
        </authorList>
    </citation>
    <scope>NUCLEOTIDE SEQUENCE [LARGE SCALE GENOMIC DNA]</scope>
</reference>
<dbReference type="InterPro" id="IPR036265">
    <property type="entry name" value="HIT-like_sf"/>
</dbReference>
<evidence type="ECO:0000259" key="4">
    <source>
        <dbReference type="PROSITE" id="PS51084"/>
    </source>
</evidence>
<evidence type="ECO:0000256" key="3">
    <source>
        <dbReference type="PROSITE-ProRule" id="PRU00464"/>
    </source>
</evidence>
<dbReference type="InterPro" id="IPR011146">
    <property type="entry name" value="HIT-like"/>
</dbReference>
<evidence type="ECO:0000256" key="2">
    <source>
        <dbReference type="PIRSR" id="PIRSR601310-3"/>
    </source>
</evidence>
<dbReference type="GO" id="GO:0016787">
    <property type="term" value="F:hydrolase activity"/>
    <property type="evidence" value="ECO:0007669"/>
    <property type="project" value="UniProtKB-KW"/>
</dbReference>
<comment type="caution">
    <text evidence="5">The sequence shown here is derived from an EMBL/GenBank/DDBJ whole genome shotgun (WGS) entry which is preliminary data.</text>
</comment>
<dbReference type="PRINTS" id="PR00332">
    <property type="entry name" value="HISTRIAD"/>
</dbReference>
<feature type="active site" description="Tele-AMP-histidine intermediate" evidence="1">
    <location>
        <position position="100"/>
    </location>
</feature>
<evidence type="ECO:0000256" key="1">
    <source>
        <dbReference type="PIRSR" id="PIRSR601310-1"/>
    </source>
</evidence>
<dbReference type="Proteomes" id="UP000054705">
    <property type="component" value="Unassembled WGS sequence"/>
</dbReference>
<keyword evidence="5" id="KW-0378">Hydrolase</keyword>
<evidence type="ECO:0000313" key="6">
    <source>
        <dbReference type="Proteomes" id="UP000054705"/>
    </source>
</evidence>
<organism evidence="5 6">
    <name type="scientific">Pelotomaculum thermopropionicum</name>
    <dbReference type="NCBI Taxonomy" id="110500"/>
    <lineage>
        <taxon>Bacteria</taxon>
        <taxon>Bacillati</taxon>
        <taxon>Bacillota</taxon>
        <taxon>Clostridia</taxon>
        <taxon>Eubacteriales</taxon>
        <taxon>Desulfotomaculaceae</taxon>
        <taxon>Pelotomaculum</taxon>
    </lineage>
</organism>
<gene>
    <name evidence="5" type="ORF">XD97_0032</name>
</gene>
<feature type="short sequence motif" description="Histidine triad motif" evidence="2 3">
    <location>
        <begin position="98"/>
        <end position="102"/>
    </location>
</feature>
<evidence type="ECO:0000313" key="5">
    <source>
        <dbReference type="EMBL" id="KUK84099.1"/>
    </source>
</evidence>
<dbReference type="EMBL" id="LGGS01000004">
    <property type="protein sequence ID" value="KUK84099.1"/>
    <property type="molecule type" value="Genomic_DNA"/>
</dbReference>
<dbReference type="PROSITE" id="PS51084">
    <property type="entry name" value="HIT_2"/>
    <property type="match status" value="1"/>
</dbReference>
<dbReference type="Pfam" id="PF01230">
    <property type="entry name" value="HIT"/>
    <property type="match status" value="1"/>
</dbReference>
<dbReference type="CDD" id="cd01276">
    <property type="entry name" value="PKCI_related"/>
    <property type="match status" value="1"/>
</dbReference>
<sequence>MQECIFCKIINRELPAEIVYEDKQILAFEDVNPVAPVHLLLIPKKHISGISDLKEEDVGVMGRIQVLAANLAAEMGLTENGFRLVCNCGRDAGQLVMHIHYHLLSGRTFKWPPG</sequence>
<proteinExistence type="predicted"/>
<dbReference type="PANTHER" id="PTHR23089">
    <property type="entry name" value="HISTIDINE TRIAD HIT PROTEIN"/>
    <property type="match status" value="1"/>
</dbReference>